<evidence type="ECO:0000313" key="2">
    <source>
        <dbReference type="EMBL" id="KLE35366.1"/>
    </source>
</evidence>
<dbReference type="PATRIC" id="fig|1581420.6.peg.539"/>
<evidence type="ECO:0000313" key="3">
    <source>
        <dbReference type="Proteomes" id="UP000053464"/>
    </source>
</evidence>
<dbReference type="Proteomes" id="UP000053464">
    <property type="component" value="Unassembled WGS sequence"/>
</dbReference>
<accession>A0A0G9MXA2</accession>
<dbReference type="AlphaFoldDB" id="A0A0G9MXA2"/>
<proteinExistence type="predicted"/>
<sequence length="63" mass="6901">MVAKTFFRRILEDTRGATAVEYGLIVALIVIAMITSLQGLANSTIDMWNGIETKVNASNDKLD</sequence>
<comment type="caution">
    <text evidence="2">The sequence shown here is derived from an EMBL/GenBank/DDBJ whole genome shotgun (WGS) entry which is preliminary data.</text>
</comment>
<organism evidence="2 3">
    <name type="scientific">Aurantiacibacter luteus</name>
    <dbReference type="NCBI Taxonomy" id="1581420"/>
    <lineage>
        <taxon>Bacteria</taxon>
        <taxon>Pseudomonadati</taxon>
        <taxon>Pseudomonadota</taxon>
        <taxon>Alphaproteobacteria</taxon>
        <taxon>Sphingomonadales</taxon>
        <taxon>Erythrobacteraceae</taxon>
        <taxon>Aurantiacibacter</taxon>
    </lineage>
</organism>
<evidence type="ECO:0000256" key="1">
    <source>
        <dbReference type="SAM" id="Phobius"/>
    </source>
</evidence>
<keyword evidence="1" id="KW-0812">Transmembrane</keyword>
<dbReference type="Pfam" id="PF04964">
    <property type="entry name" value="Flp_Fap"/>
    <property type="match status" value="1"/>
</dbReference>
<dbReference type="STRING" id="1581420.AAW00_02680"/>
<dbReference type="RefSeq" id="WP_047002768.1">
    <property type="nucleotide sequence ID" value="NZ_LBHB01000001.1"/>
</dbReference>
<feature type="transmembrane region" description="Helical" evidence="1">
    <location>
        <begin position="20"/>
        <end position="41"/>
    </location>
</feature>
<keyword evidence="1" id="KW-1133">Transmembrane helix</keyword>
<dbReference type="EMBL" id="LBHB01000001">
    <property type="protein sequence ID" value="KLE35366.1"/>
    <property type="molecule type" value="Genomic_DNA"/>
</dbReference>
<protein>
    <submittedName>
        <fullName evidence="2">Pilus assembly protein</fullName>
    </submittedName>
</protein>
<reference evidence="2 3" key="1">
    <citation type="submission" date="2015-04" db="EMBL/GenBank/DDBJ databases">
        <title>The draft genome sequence of Erythrobacter luteus KA37.</title>
        <authorList>
            <person name="Zhuang L."/>
            <person name="Liu Y."/>
            <person name="Shao Z."/>
        </authorList>
    </citation>
    <scope>NUCLEOTIDE SEQUENCE [LARGE SCALE GENOMIC DNA]</scope>
    <source>
        <strain evidence="2 3">KA37</strain>
    </source>
</reference>
<name>A0A0G9MXA2_9SPHN</name>
<gene>
    <name evidence="2" type="ORF">AAW00_02680</name>
</gene>
<keyword evidence="3" id="KW-1185">Reference proteome</keyword>
<dbReference type="InterPro" id="IPR007047">
    <property type="entry name" value="Flp_Fap"/>
</dbReference>
<keyword evidence="1" id="KW-0472">Membrane</keyword>